<feature type="compositionally biased region" description="Low complexity" evidence="5">
    <location>
        <begin position="183"/>
        <end position="216"/>
    </location>
</feature>
<sequence>MTTEELKVVLHRSSDHSGFGFSLLGTTGPPHVIYDIVENSPAADCGVVEAGDVILKVNGIDVHQYTTKEVLKCLRLSEDLVTLELKRDPKLKARIKEQLANTKSPHYIDIETSPTNNYDYHSQRQIKSSPQHHHYQQQQHHHEAANNSSSSNNSNNSKFQYDVTTTHNTTTTTTIVQHHHHQQQTAAAAVAATTSSPNHSPASSSSRYKSSTAATTNLPRHHAAAAATNSANHSRSSSASSNKIQLEGGGGPTTATSPTSRIPSRIPQAKKSSQKAQQSPQNKRPRPSQIPKAAGVMGTSMTSSITSTAGGEAVNSTNFNGNTQTTATATTTGPNHPHSLQHSNSYAGSGGGNTSTRLNRSNNSSEDRDTPEPNSAPPQPAKAPRFEAYMMTGDLILNLSRTPQSSNVLTVQAKKVDSLRDSPNRVGLARANGALAPKASGESSPTSSSSQESPTHASHTHTHSTNTDSKNLQNREKSRFHKKHALAQNLQNYQPDSMDTTYNNRQDSLTNDTLLLCEELEKDDEDGTQPETAGGGRQQHHRHQRYVQQQNKHKRHQQQQQQTNRQRQKTYEYYQNEDDDNVDEDDNPDEDEDYDDGNYAGEEEDDEEDDEEEEDDDDDEEDQTNYDITNLETYNSGLGGMGGGGGGNSVHADDEASDRQCLMQEDDDDDDDDDENLPEDPNSLGSSAAATTTKQKLKALKQKAALRYKLRSEDNVDSSRNLRSSASSSSSATMGGGGANAGGVGGGGGGGNNTSQDETSFSVPTSPISLSTPLIDKETANSVPTSPEPSNMAGGTTAPGAVDTSGVVRRHHHHHHHHNGQIVRKCDSAGFRTSKSEDHLQQIQREGMAAVIPIDIDEDVNSSLNTLLDTRQDSEDSQNSDRDRIVWTYNAPLQPHQIAALQQQQQQQQQYSSTNYNSNNHSHSHHSHSHSSSMSSSPQHSVGSPASPTSVSSSVMSSSGGSKGAFGLSGNNNGHMQHQQHVVVTNGGMILSDPSDSDSTILVSDAAVQRQQQHQQHQQQQHRQQQKSSEHKVVIKVRGADNGNNVNNNNNGSPSSRSQHAGAATSSDHEDELATLTEEPQHQGSSSSSAGINNNCGGGGGDGRDSSPPVSDDGSDVESLHSYHYSPKAVDMPSAIRLAKRLYTLDGFKKSDVSRHLSKNNDFNRAVADEYLKYFNFEKKTLDQSLREFLQQFALSGETQERERVLVHFSKRYLDCNPGTFNSQDAVHTLTCAIMLLNTDLHGQNIGRKMTCSEFIENLAELNDGDNFPKDILKCLYQAIKTQPLEWALDDDANDLAKQQSDNKNSVQSTAHLGQNPFLDLPETTNAVEYKKGYVMRKSCYDANFKKTPFGKRSWKMFYCTLRDLVLFLHKDEHGFRKSQMSDNLHNAIRIHHALATKATDYTKKQHVFRLQTADQAEYLFQTSDSKELQSWVETINFVCAAYSAPPLEGGVGSQKRFQRPLLPSSHTKLLLKEQLESHEQQLAKIENTLMEHKKGPIPTKGLALQNYKEKEAFLQYELRRYKAYVSILTAKILADQQQQFELQQSNQLNEEDSDKFFKIQTATAPIRLQPMTSASSTTITTTAAAPNSINANDEQQQQQQQQEHQSSQPSGNRFYCCFAWLSCIFS</sequence>
<dbReference type="PROSITE" id="PS50003">
    <property type="entry name" value="PH_DOMAIN"/>
    <property type="match status" value="1"/>
</dbReference>
<feature type="region of interest" description="Disordered" evidence="5">
    <location>
        <begin position="1007"/>
        <end position="1120"/>
    </location>
</feature>
<dbReference type="RefSeq" id="XP_019890461.2">
    <property type="nucleotide sequence ID" value="XM_020034902.2"/>
</dbReference>
<organism evidence="9 10">
    <name type="scientific">Musca domestica</name>
    <name type="common">House fly</name>
    <dbReference type="NCBI Taxonomy" id="7370"/>
    <lineage>
        <taxon>Eukaryota</taxon>
        <taxon>Metazoa</taxon>
        <taxon>Ecdysozoa</taxon>
        <taxon>Arthropoda</taxon>
        <taxon>Hexapoda</taxon>
        <taxon>Insecta</taxon>
        <taxon>Pterygota</taxon>
        <taxon>Neoptera</taxon>
        <taxon>Endopterygota</taxon>
        <taxon>Diptera</taxon>
        <taxon>Brachycera</taxon>
        <taxon>Muscomorpha</taxon>
        <taxon>Muscoidea</taxon>
        <taxon>Muscidae</taxon>
        <taxon>Musca</taxon>
    </lineage>
</organism>
<dbReference type="PROSITE" id="PS50190">
    <property type="entry name" value="SEC7"/>
    <property type="match status" value="1"/>
</dbReference>
<feature type="region of interest" description="Disordered" evidence="5">
    <location>
        <begin position="899"/>
        <end position="975"/>
    </location>
</feature>
<feature type="region of interest" description="Disordered" evidence="5">
    <location>
        <begin position="522"/>
        <end position="803"/>
    </location>
</feature>
<dbReference type="Gene3D" id="2.30.42.10">
    <property type="match status" value="1"/>
</dbReference>
<dbReference type="SUPFAM" id="SSF48425">
    <property type="entry name" value="Sec7 domain"/>
    <property type="match status" value="1"/>
</dbReference>
<evidence type="ECO:0000259" key="7">
    <source>
        <dbReference type="PROSITE" id="PS50106"/>
    </source>
</evidence>
<dbReference type="InterPro" id="IPR023394">
    <property type="entry name" value="Sec7_C_sf"/>
</dbReference>
<dbReference type="Gene3D" id="2.30.29.30">
    <property type="entry name" value="Pleckstrin-homology domain (PH domain)/Phosphotyrosine-binding domain (PTB)"/>
    <property type="match status" value="1"/>
</dbReference>
<keyword evidence="9" id="KW-1185">Reference proteome</keyword>
<evidence type="ECO:0000313" key="10">
    <source>
        <dbReference type="RefSeq" id="XP_019890461.2"/>
    </source>
</evidence>
<dbReference type="CDD" id="cd00171">
    <property type="entry name" value="Sec7"/>
    <property type="match status" value="1"/>
</dbReference>
<feature type="compositionally biased region" description="Acidic residues" evidence="5">
    <location>
        <begin position="575"/>
        <end position="624"/>
    </location>
</feature>
<dbReference type="SMART" id="SM00222">
    <property type="entry name" value="Sec7"/>
    <property type="match status" value="1"/>
</dbReference>
<dbReference type="VEuPathDB" id="VectorBase:MDOA001715"/>
<dbReference type="PANTHER" id="PTHR10663">
    <property type="entry name" value="GUANYL-NUCLEOTIDE EXCHANGE FACTOR"/>
    <property type="match status" value="1"/>
</dbReference>
<evidence type="ECO:0000256" key="3">
    <source>
        <dbReference type="ARBA" id="ARBA00023136"/>
    </source>
</evidence>
<comment type="subcellular location">
    <subcellularLocation>
        <location evidence="1">Cell membrane</location>
    </subcellularLocation>
</comment>
<evidence type="ECO:0000256" key="5">
    <source>
        <dbReference type="SAM" id="MobiDB-lite"/>
    </source>
</evidence>
<dbReference type="InterPro" id="IPR001478">
    <property type="entry name" value="PDZ"/>
</dbReference>
<feature type="compositionally biased region" description="Low complexity" evidence="5">
    <location>
        <begin position="1042"/>
        <end position="1052"/>
    </location>
</feature>
<keyword evidence="3" id="KW-0472">Membrane</keyword>
<dbReference type="SUPFAM" id="SSF50729">
    <property type="entry name" value="PH domain-like"/>
    <property type="match status" value="1"/>
</dbReference>
<feature type="compositionally biased region" description="Acidic residues" evidence="5">
    <location>
        <begin position="664"/>
        <end position="678"/>
    </location>
</feature>
<feature type="compositionally biased region" description="Low complexity" evidence="5">
    <location>
        <begin position="718"/>
        <end position="733"/>
    </location>
</feature>
<feature type="compositionally biased region" description="Low complexity" evidence="5">
    <location>
        <begin position="1009"/>
        <end position="1023"/>
    </location>
</feature>
<feature type="compositionally biased region" description="Polar residues" evidence="5">
    <location>
        <begin position="780"/>
        <end position="789"/>
    </location>
</feature>
<keyword evidence="2" id="KW-1003">Cell membrane</keyword>
<dbReference type="SMART" id="SM00228">
    <property type="entry name" value="PDZ"/>
    <property type="match status" value="1"/>
</dbReference>
<feature type="compositionally biased region" description="Low complexity" evidence="5">
    <location>
        <begin position="930"/>
        <end position="960"/>
    </location>
</feature>
<feature type="coiled-coil region" evidence="4">
    <location>
        <begin position="1469"/>
        <end position="1496"/>
    </location>
</feature>
<protein>
    <submittedName>
        <fullName evidence="10">PH and SEC7 domain-containing protein</fullName>
    </submittedName>
</protein>
<dbReference type="PRINTS" id="PR00683">
    <property type="entry name" value="SPECTRINPH"/>
</dbReference>
<feature type="compositionally biased region" description="Low complexity" evidence="5">
    <location>
        <begin position="267"/>
        <end position="281"/>
    </location>
</feature>
<dbReference type="PANTHER" id="PTHR10663:SF376">
    <property type="entry name" value="PH AND SEC7 DOMAIN-CONTAINING PROTEIN"/>
    <property type="match status" value="1"/>
</dbReference>
<feature type="compositionally biased region" description="Gly residues" evidence="5">
    <location>
        <begin position="637"/>
        <end position="648"/>
    </location>
</feature>
<dbReference type="InterPro" id="IPR001605">
    <property type="entry name" value="PH_dom-spectrin-type"/>
</dbReference>
<reference evidence="10" key="1">
    <citation type="submission" date="2025-08" db="UniProtKB">
        <authorList>
            <consortium name="RefSeq"/>
        </authorList>
    </citation>
    <scope>IDENTIFICATION</scope>
    <source>
        <strain evidence="10">Aabys</strain>
        <tissue evidence="10">Whole body</tissue>
    </source>
</reference>
<feature type="compositionally biased region" description="Low complexity" evidence="5">
    <location>
        <begin position="902"/>
        <end position="921"/>
    </location>
</feature>
<feature type="compositionally biased region" description="Low complexity" evidence="5">
    <location>
        <begin position="439"/>
        <end position="469"/>
    </location>
</feature>
<dbReference type="Gene3D" id="1.10.1000.11">
    <property type="entry name" value="Arf Nucleotide-binding Site Opener,domain 2"/>
    <property type="match status" value="1"/>
</dbReference>
<proteinExistence type="predicted"/>
<evidence type="ECO:0000256" key="4">
    <source>
        <dbReference type="SAM" id="Coils"/>
    </source>
</evidence>
<dbReference type="SUPFAM" id="SSF50156">
    <property type="entry name" value="PDZ domain-like"/>
    <property type="match status" value="1"/>
</dbReference>
<dbReference type="Proteomes" id="UP001652621">
    <property type="component" value="Unplaced"/>
</dbReference>
<feature type="compositionally biased region" description="Low complexity" evidence="5">
    <location>
        <begin position="146"/>
        <end position="160"/>
    </location>
</feature>
<dbReference type="InterPro" id="IPR035999">
    <property type="entry name" value="Sec7_dom_sf"/>
</dbReference>
<evidence type="ECO:0000313" key="9">
    <source>
        <dbReference type="Proteomes" id="UP001652621"/>
    </source>
</evidence>
<feature type="compositionally biased region" description="Low complexity" evidence="5">
    <location>
        <begin position="1592"/>
        <end position="1609"/>
    </location>
</feature>
<name>A0A9J7IBM5_MUSDO</name>
<feature type="region of interest" description="Disordered" evidence="5">
    <location>
        <begin position="105"/>
        <end position="160"/>
    </location>
</feature>
<feature type="domain" description="PDZ" evidence="7">
    <location>
        <begin position="7"/>
        <end position="89"/>
    </location>
</feature>
<dbReference type="Pfam" id="PF17820">
    <property type="entry name" value="PDZ_6"/>
    <property type="match status" value="1"/>
</dbReference>
<dbReference type="Pfam" id="PF15410">
    <property type="entry name" value="PH_9"/>
    <property type="match status" value="1"/>
</dbReference>
<feature type="compositionally biased region" description="Low complexity" evidence="5">
    <location>
        <begin position="224"/>
        <end position="242"/>
    </location>
</feature>
<gene>
    <name evidence="10" type="primary">LOC101900249</name>
</gene>
<dbReference type="CDD" id="cd00136">
    <property type="entry name" value="PDZ_canonical"/>
    <property type="match status" value="1"/>
</dbReference>
<keyword evidence="4" id="KW-0175">Coiled coil</keyword>
<evidence type="ECO:0000259" key="6">
    <source>
        <dbReference type="PROSITE" id="PS50003"/>
    </source>
</evidence>
<dbReference type="PROSITE" id="PS50106">
    <property type="entry name" value="PDZ"/>
    <property type="match status" value="1"/>
</dbReference>
<feature type="compositionally biased region" description="Basic residues" evidence="5">
    <location>
        <begin position="538"/>
        <end position="557"/>
    </location>
</feature>
<feature type="domain" description="PH" evidence="6">
    <location>
        <begin position="1328"/>
        <end position="1441"/>
    </location>
</feature>
<dbReference type="VEuPathDB" id="VectorBase:MDOMA2_015973"/>
<dbReference type="InterPro" id="IPR041681">
    <property type="entry name" value="PH_9"/>
</dbReference>
<dbReference type="GeneID" id="101900249"/>
<feature type="compositionally biased region" description="Basic residues" evidence="5">
    <location>
        <begin position="695"/>
        <end position="709"/>
    </location>
</feature>
<feature type="compositionally biased region" description="Polar residues" evidence="5">
    <location>
        <begin position="756"/>
        <end position="772"/>
    </location>
</feature>
<feature type="domain" description="SEC7" evidence="8">
    <location>
        <begin position="1117"/>
        <end position="1283"/>
    </location>
</feature>
<dbReference type="InterPro" id="IPR000904">
    <property type="entry name" value="Sec7_dom"/>
</dbReference>
<accession>A0A9J7IBM5</accession>
<evidence type="ECO:0000259" key="8">
    <source>
        <dbReference type="PROSITE" id="PS50190"/>
    </source>
</evidence>
<feature type="compositionally biased region" description="Gly residues" evidence="5">
    <location>
        <begin position="734"/>
        <end position="752"/>
    </location>
</feature>
<evidence type="ECO:0000256" key="2">
    <source>
        <dbReference type="ARBA" id="ARBA00022475"/>
    </source>
</evidence>
<dbReference type="Pfam" id="PF01369">
    <property type="entry name" value="Sec7"/>
    <property type="match status" value="1"/>
</dbReference>
<feature type="region of interest" description="Disordered" evidence="5">
    <location>
        <begin position="432"/>
        <end position="477"/>
    </location>
</feature>
<dbReference type="InterPro" id="IPR011993">
    <property type="entry name" value="PH-like_dom_sf"/>
</dbReference>
<evidence type="ECO:0000256" key="1">
    <source>
        <dbReference type="ARBA" id="ARBA00004236"/>
    </source>
</evidence>
<dbReference type="InterPro" id="IPR001849">
    <property type="entry name" value="PH_domain"/>
</dbReference>
<feature type="compositionally biased region" description="Low complexity" evidence="5">
    <location>
        <begin position="1084"/>
        <end position="1095"/>
    </location>
</feature>
<feature type="compositionally biased region" description="Polar residues" evidence="5">
    <location>
        <begin position="112"/>
        <end position="129"/>
    </location>
</feature>
<dbReference type="CDD" id="cd13295">
    <property type="entry name" value="PH_EFA6"/>
    <property type="match status" value="1"/>
</dbReference>
<feature type="region of interest" description="Disordered" evidence="5">
    <location>
        <begin position="173"/>
        <end position="382"/>
    </location>
</feature>
<feature type="region of interest" description="Disordered" evidence="5">
    <location>
        <begin position="1592"/>
        <end position="1611"/>
    </location>
</feature>
<feature type="compositionally biased region" description="Low complexity" evidence="5">
    <location>
        <begin position="354"/>
        <end position="364"/>
    </location>
</feature>
<dbReference type="OrthoDB" id="2157641at2759"/>
<dbReference type="SMART" id="SM00233">
    <property type="entry name" value="PH"/>
    <property type="match status" value="1"/>
</dbReference>
<feature type="compositionally biased region" description="Low complexity" evidence="5">
    <location>
        <begin position="295"/>
        <end position="338"/>
    </location>
</feature>
<dbReference type="InterPro" id="IPR041489">
    <property type="entry name" value="PDZ_6"/>
</dbReference>
<dbReference type="InterPro" id="IPR036034">
    <property type="entry name" value="PDZ_sf"/>
</dbReference>